<dbReference type="Proteomes" id="UP000015102">
    <property type="component" value="Unassembled WGS sequence"/>
</dbReference>
<name>T1GTK4_MEGSC</name>
<reference evidence="2" key="1">
    <citation type="submission" date="2013-02" db="EMBL/GenBank/DDBJ databases">
        <authorList>
            <person name="Hughes D."/>
        </authorList>
    </citation>
    <scope>NUCLEOTIDE SEQUENCE</scope>
    <source>
        <strain>Durham</strain>
        <strain evidence="2">NC isolate 2 -- Noor lab</strain>
    </source>
</reference>
<dbReference type="HOGENOM" id="CLU_1751806_0_0_1"/>
<evidence type="ECO:0000313" key="2">
    <source>
        <dbReference type="Proteomes" id="UP000015102"/>
    </source>
</evidence>
<dbReference type="EnsemblMetazoa" id="MESCA007038-RA">
    <property type="protein sequence ID" value="MESCA007038-PA"/>
    <property type="gene ID" value="MESCA007038"/>
</dbReference>
<keyword evidence="2" id="KW-1185">Reference proteome</keyword>
<organism evidence="1 2">
    <name type="scientific">Megaselia scalaris</name>
    <name type="common">Humpbacked fly</name>
    <name type="synonym">Phora scalaris</name>
    <dbReference type="NCBI Taxonomy" id="36166"/>
    <lineage>
        <taxon>Eukaryota</taxon>
        <taxon>Metazoa</taxon>
        <taxon>Ecdysozoa</taxon>
        <taxon>Arthropoda</taxon>
        <taxon>Hexapoda</taxon>
        <taxon>Insecta</taxon>
        <taxon>Pterygota</taxon>
        <taxon>Neoptera</taxon>
        <taxon>Endopterygota</taxon>
        <taxon>Diptera</taxon>
        <taxon>Brachycera</taxon>
        <taxon>Muscomorpha</taxon>
        <taxon>Platypezoidea</taxon>
        <taxon>Phoridae</taxon>
        <taxon>Megaseliini</taxon>
        <taxon>Megaselia</taxon>
    </lineage>
</organism>
<reference evidence="1" key="2">
    <citation type="submission" date="2015-06" db="UniProtKB">
        <authorList>
            <consortium name="EnsemblMetazoa"/>
        </authorList>
    </citation>
    <scope>IDENTIFICATION</scope>
</reference>
<evidence type="ECO:0000313" key="1">
    <source>
        <dbReference type="EnsemblMetazoa" id="MESCA007038-PA"/>
    </source>
</evidence>
<proteinExistence type="predicted"/>
<accession>T1GTK4</accession>
<dbReference type="EMBL" id="CAQQ02014750">
    <property type="status" value="NOT_ANNOTATED_CDS"/>
    <property type="molecule type" value="Genomic_DNA"/>
</dbReference>
<sequence>MQPHSVNDVMSIHYDYEDKIASNNNSNSHKEENVIVLNSTETPKIQQENFAEVHISAKNLVRNCSETLCKLNNRDTISEDNSKSKISSHIIPQHDHRKIQSDTKDIEDDTRYYFVPKRQNNLQSETFPKKIIKKRNINTKLKLHNGFGK</sequence>
<protein>
    <submittedName>
        <fullName evidence="1">Uncharacterized protein</fullName>
    </submittedName>
</protein>
<dbReference type="AlphaFoldDB" id="T1GTK4"/>